<dbReference type="EMBL" id="JACCFY010000001">
    <property type="protein sequence ID" value="NYJ78700.1"/>
    <property type="molecule type" value="Genomic_DNA"/>
</dbReference>
<dbReference type="InterPro" id="IPR036291">
    <property type="entry name" value="NAD(P)-bd_dom_sf"/>
</dbReference>
<evidence type="ECO:0000313" key="4">
    <source>
        <dbReference type="EMBL" id="NYJ78700.1"/>
    </source>
</evidence>
<dbReference type="Pfam" id="PF00106">
    <property type="entry name" value="adh_short"/>
    <property type="match status" value="1"/>
</dbReference>
<sequence length="287" mass="31167">MRKTVVITGTASGFGRSSVRRFVKEGWNVVATVRKEADLQIHSDLENVRTLLLNVDDEAVSLDFAALALQQFGRVDALVNNAGYYHMGPVEAGTMKQVHDQFQTNVFGLIALTKSFLPTFREQRSGIIVNISSISADQGYPYTAVYAASKAAVAAFTEGLNLEMSNFGVTAKAVFPGLHNTRIFTKIDTSESVPEDYKDAMAAFFGANSSGSAPEVTADVIYEAVSDGKDGQVRYYSGPDAVAIPRARHLLGLPWYWEEFRAANTGAPSPLWKTLIPQGGDEVDMVV</sequence>
<dbReference type="PRINTS" id="PR00080">
    <property type="entry name" value="SDRFAMILY"/>
</dbReference>
<comment type="caution">
    <text evidence="4">The sequence shown here is derived from an EMBL/GenBank/DDBJ whole genome shotgun (WGS) entry which is preliminary data.</text>
</comment>
<dbReference type="Gene3D" id="3.40.50.720">
    <property type="entry name" value="NAD(P)-binding Rossmann-like Domain"/>
    <property type="match status" value="1"/>
</dbReference>
<dbReference type="InterPro" id="IPR002347">
    <property type="entry name" value="SDR_fam"/>
</dbReference>
<dbReference type="PRINTS" id="PR00081">
    <property type="entry name" value="GDHRDH"/>
</dbReference>
<dbReference type="PANTHER" id="PTHR43976">
    <property type="entry name" value="SHORT CHAIN DEHYDROGENASE"/>
    <property type="match status" value="1"/>
</dbReference>
<comment type="similarity">
    <text evidence="1 3">Belongs to the short-chain dehydrogenases/reductases (SDR) family.</text>
</comment>
<dbReference type="SUPFAM" id="SSF51735">
    <property type="entry name" value="NAD(P)-binding Rossmann-fold domains"/>
    <property type="match status" value="1"/>
</dbReference>
<name>A0A7Z0GMM1_9MICC</name>
<evidence type="ECO:0000256" key="2">
    <source>
        <dbReference type="ARBA" id="ARBA00023002"/>
    </source>
</evidence>
<dbReference type="Proteomes" id="UP000535437">
    <property type="component" value="Unassembled WGS sequence"/>
</dbReference>
<dbReference type="AlphaFoldDB" id="A0A7Z0GMM1"/>
<dbReference type="InterPro" id="IPR051911">
    <property type="entry name" value="SDR_oxidoreductase"/>
</dbReference>
<keyword evidence="5" id="KW-1185">Reference proteome</keyword>
<proteinExistence type="inferred from homology"/>
<keyword evidence="2" id="KW-0560">Oxidoreductase</keyword>
<protein>
    <submittedName>
        <fullName evidence="4">NAD(P)-dependent dehydrogenase (Short-subunit alcohol dehydrogenase family)</fullName>
    </submittedName>
</protein>
<reference evidence="4 5" key="1">
    <citation type="submission" date="2020-07" db="EMBL/GenBank/DDBJ databases">
        <title>Sequencing the genomes of 1000 actinobacteria strains.</title>
        <authorList>
            <person name="Klenk H.-P."/>
        </authorList>
    </citation>
    <scope>NUCLEOTIDE SEQUENCE [LARGE SCALE GENOMIC DNA]</scope>
    <source>
        <strain evidence="4 5">DSM 15475</strain>
    </source>
</reference>
<gene>
    <name evidence="4" type="ORF">HNR09_002111</name>
</gene>
<dbReference type="GO" id="GO:0016491">
    <property type="term" value="F:oxidoreductase activity"/>
    <property type="evidence" value="ECO:0007669"/>
    <property type="project" value="UniProtKB-KW"/>
</dbReference>
<organism evidence="4 5">
    <name type="scientific">Nesterenkonia xinjiangensis</name>
    <dbReference type="NCBI Taxonomy" id="225327"/>
    <lineage>
        <taxon>Bacteria</taxon>
        <taxon>Bacillati</taxon>
        <taxon>Actinomycetota</taxon>
        <taxon>Actinomycetes</taxon>
        <taxon>Micrococcales</taxon>
        <taxon>Micrococcaceae</taxon>
        <taxon>Nesterenkonia</taxon>
    </lineage>
</organism>
<evidence type="ECO:0000256" key="1">
    <source>
        <dbReference type="ARBA" id="ARBA00006484"/>
    </source>
</evidence>
<evidence type="ECO:0000256" key="3">
    <source>
        <dbReference type="RuleBase" id="RU000363"/>
    </source>
</evidence>
<evidence type="ECO:0000313" key="5">
    <source>
        <dbReference type="Proteomes" id="UP000535437"/>
    </source>
</evidence>
<accession>A0A7Z0GMM1</accession>
<dbReference type="RefSeq" id="WP_179542005.1">
    <property type="nucleotide sequence ID" value="NZ_BAAALL010000005.1"/>
</dbReference>
<dbReference type="PANTHER" id="PTHR43976:SF16">
    <property type="entry name" value="SHORT-CHAIN DEHYDROGENASE_REDUCTASE FAMILY PROTEIN"/>
    <property type="match status" value="1"/>
</dbReference>